<dbReference type="AlphaFoldDB" id="B9S9E4"/>
<dbReference type="InterPro" id="IPR036390">
    <property type="entry name" value="WH_DNA-bd_sf"/>
</dbReference>
<dbReference type="PANTHER" id="PTHR11017">
    <property type="entry name" value="LEUCINE-RICH REPEAT-CONTAINING PROTEIN"/>
    <property type="match status" value="1"/>
</dbReference>
<dbReference type="EMBL" id="EQ973897">
    <property type="protein sequence ID" value="EEF39700.1"/>
    <property type="molecule type" value="Genomic_DNA"/>
</dbReference>
<keyword evidence="1" id="KW-0433">Leucine-rich repeat</keyword>
<dbReference type="SMART" id="SM00255">
    <property type="entry name" value="TIR"/>
    <property type="match status" value="1"/>
</dbReference>
<evidence type="ECO:0000313" key="7">
    <source>
        <dbReference type="EMBL" id="EEF39700.1"/>
    </source>
</evidence>
<dbReference type="InterPro" id="IPR042197">
    <property type="entry name" value="Apaf_helical"/>
</dbReference>
<accession>B9S9E4</accession>
<dbReference type="InterPro" id="IPR058192">
    <property type="entry name" value="WHD_ROQ1-like"/>
</dbReference>
<dbReference type="InterPro" id="IPR032675">
    <property type="entry name" value="LRR_dom_sf"/>
</dbReference>
<keyword evidence="4" id="KW-0520">NAD</keyword>
<dbReference type="InterPro" id="IPR002182">
    <property type="entry name" value="NB-ARC"/>
</dbReference>
<dbReference type="SUPFAM" id="SSF52540">
    <property type="entry name" value="P-loop containing nucleoside triphosphate hydrolases"/>
    <property type="match status" value="1"/>
</dbReference>
<evidence type="ECO:0000313" key="8">
    <source>
        <dbReference type="Proteomes" id="UP000008311"/>
    </source>
</evidence>
<dbReference type="Pfam" id="PF00931">
    <property type="entry name" value="NB-ARC"/>
    <property type="match status" value="1"/>
</dbReference>
<reference evidence="8" key="1">
    <citation type="journal article" date="2010" name="Nat. Biotechnol.">
        <title>Draft genome sequence of the oilseed species Ricinus communis.</title>
        <authorList>
            <person name="Chan A.P."/>
            <person name="Crabtree J."/>
            <person name="Zhao Q."/>
            <person name="Lorenzi H."/>
            <person name="Orvis J."/>
            <person name="Puiu D."/>
            <person name="Melake-Berhan A."/>
            <person name="Jones K.M."/>
            <person name="Redman J."/>
            <person name="Chen G."/>
            <person name="Cahoon E.B."/>
            <person name="Gedil M."/>
            <person name="Stanke M."/>
            <person name="Haas B.J."/>
            <person name="Wortman J.R."/>
            <person name="Fraser-Liggett C.M."/>
            <person name="Ravel J."/>
            <person name="Rabinowicz P.D."/>
        </authorList>
    </citation>
    <scope>NUCLEOTIDE SEQUENCE [LARGE SCALE GENOMIC DNA]</scope>
    <source>
        <strain evidence="8">cv. Hale</strain>
    </source>
</reference>
<dbReference type="InterPro" id="IPR027417">
    <property type="entry name" value="P-loop_NTPase"/>
</dbReference>
<evidence type="ECO:0000256" key="3">
    <source>
        <dbReference type="ARBA" id="ARBA00022821"/>
    </source>
</evidence>
<dbReference type="GO" id="GO:0006952">
    <property type="term" value="P:defense response"/>
    <property type="evidence" value="ECO:0007669"/>
    <property type="project" value="UniProtKB-KW"/>
</dbReference>
<evidence type="ECO:0000256" key="1">
    <source>
        <dbReference type="ARBA" id="ARBA00022614"/>
    </source>
</evidence>
<dbReference type="PANTHER" id="PTHR11017:SF357">
    <property type="entry name" value="ADP-RIBOSYL CYCLASE_CYCLIC ADP-RIBOSE HYDROLASE"/>
    <property type="match status" value="1"/>
</dbReference>
<dbReference type="Pfam" id="PF23282">
    <property type="entry name" value="WHD_ROQ1"/>
    <property type="match status" value="1"/>
</dbReference>
<keyword evidence="2" id="KW-0677">Repeat</keyword>
<dbReference type="Gene3D" id="1.10.8.430">
    <property type="entry name" value="Helical domain of apoptotic protease-activating factors"/>
    <property type="match status" value="1"/>
</dbReference>
<dbReference type="InParanoid" id="B9S9E4"/>
<dbReference type="PROSITE" id="PS50104">
    <property type="entry name" value="TIR"/>
    <property type="match status" value="1"/>
</dbReference>
<evidence type="ECO:0000259" key="6">
    <source>
        <dbReference type="PROSITE" id="PS50104"/>
    </source>
</evidence>
<organism evidence="7 8">
    <name type="scientific">Ricinus communis</name>
    <name type="common">Castor bean</name>
    <dbReference type="NCBI Taxonomy" id="3988"/>
    <lineage>
        <taxon>Eukaryota</taxon>
        <taxon>Viridiplantae</taxon>
        <taxon>Streptophyta</taxon>
        <taxon>Embryophyta</taxon>
        <taxon>Tracheophyta</taxon>
        <taxon>Spermatophyta</taxon>
        <taxon>Magnoliopsida</taxon>
        <taxon>eudicotyledons</taxon>
        <taxon>Gunneridae</taxon>
        <taxon>Pentapetalae</taxon>
        <taxon>rosids</taxon>
        <taxon>fabids</taxon>
        <taxon>Malpighiales</taxon>
        <taxon>Euphorbiaceae</taxon>
        <taxon>Acalyphoideae</taxon>
        <taxon>Acalypheae</taxon>
        <taxon>Ricinus</taxon>
    </lineage>
</organism>
<sequence length="708" mass="81731">MASTSSTPPRRKYDVFLSFRGLDTRNAFLSHLFKALTEKQIITFKDENLDRGERISNTLLQTIRESYVSVVIFSKNYACSTWCLEELVTILQCNEEMGQVVLPVFYEIDPTEVQELTGSYGNALMNHRKEFEDCSVESWSHALKKVGAMAGFVSWDTKPESKLIEEIVNHVWKKLNQAFSYDHCDDGCDDGLVGINSRIKDIEQILCRESKGVRILGIWGMGGKEYSDQGMPIKISSFSIKKWIMRKKVLIVLDDVNDSEQIDFLVRPRDIYGPESTIIMTSRDQQILKYGNADIYEVKELNSDEAFKLFILHAFKGNPPAEALKEVARMAVEYGRGNPLALKVLGSTLYDKSTEECRDHLKKLEDISDKKIQNILRISFDDLDDDEKEIFLDIACFFKWEDKNEVESILSSFGRSAIIGIRVLQDKSLITVSNKKIEMHDLLQQMGRDIVRQECIKHPEKRSRLWISQDIYHVLTKDLGRSISVESISLDMSNSRDMELSSTTFERMSRLKFLKFYSPYSHQQELDAACKICNISLSKEFSFLPDELRYLYWYKYPLTCLPLNFCPNNLVQLHLICSHVQQLCKRDQGGWVGGYSHVYDFCAGFYVDGVNLVDSKYSFNKATFEFYLIFMPENRRSVNSSVVVIKCGVHLLCDDKDINLPSFIHRETPSVYSFPCWRDDTIEIKEDEEEEEEEEGEEQVNCGLIKRV</sequence>
<evidence type="ECO:0000256" key="2">
    <source>
        <dbReference type="ARBA" id="ARBA00022737"/>
    </source>
</evidence>
<dbReference type="FunFam" id="3.40.50.10140:FF:000007">
    <property type="entry name" value="Disease resistance protein (TIR-NBS-LRR class)"/>
    <property type="match status" value="1"/>
</dbReference>
<dbReference type="Gene3D" id="3.80.10.10">
    <property type="entry name" value="Ribonuclease Inhibitor"/>
    <property type="match status" value="1"/>
</dbReference>
<name>B9S9E4_RICCO</name>
<dbReference type="SUPFAM" id="SSF52200">
    <property type="entry name" value="Toll/Interleukin receptor TIR domain"/>
    <property type="match status" value="1"/>
</dbReference>
<evidence type="ECO:0000256" key="4">
    <source>
        <dbReference type="ARBA" id="ARBA00023027"/>
    </source>
</evidence>
<dbReference type="InterPro" id="IPR044974">
    <property type="entry name" value="Disease_R_plants"/>
</dbReference>
<proteinExistence type="predicted"/>
<feature type="region of interest" description="Disordered" evidence="5">
    <location>
        <begin position="686"/>
        <end position="708"/>
    </location>
</feature>
<dbReference type="SUPFAM" id="SSF46785">
    <property type="entry name" value="Winged helix' DNA-binding domain"/>
    <property type="match status" value="1"/>
</dbReference>
<dbReference type="GO" id="GO:0007165">
    <property type="term" value="P:signal transduction"/>
    <property type="evidence" value="ECO:0007669"/>
    <property type="project" value="InterPro"/>
</dbReference>
<keyword evidence="8" id="KW-1185">Reference proteome</keyword>
<dbReference type="eggNOG" id="ENOG502SI7S">
    <property type="taxonomic scope" value="Eukaryota"/>
</dbReference>
<dbReference type="STRING" id="3988.B9S9E4"/>
<feature type="domain" description="TIR" evidence="6">
    <location>
        <begin position="11"/>
        <end position="175"/>
    </location>
</feature>
<feature type="compositionally biased region" description="Acidic residues" evidence="5">
    <location>
        <begin position="686"/>
        <end position="698"/>
    </location>
</feature>
<gene>
    <name evidence="7" type="ORF">RCOM_0884420</name>
</gene>
<dbReference type="Pfam" id="PF01582">
    <property type="entry name" value="TIR"/>
    <property type="match status" value="1"/>
</dbReference>
<dbReference type="Proteomes" id="UP000008311">
    <property type="component" value="Unassembled WGS sequence"/>
</dbReference>
<protein>
    <recommendedName>
        <fullName evidence="6">TIR domain-containing protein</fullName>
    </recommendedName>
</protein>
<dbReference type="Gene3D" id="3.40.50.10140">
    <property type="entry name" value="Toll/interleukin-1 receptor homology (TIR) domain"/>
    <property type="match status" value="1"/>
</dbReference>
<dbReference type="InterPro" id="IPR000157">
    <property type="entry name" value="TIR_dom"/>
</dbReference>
<dbReference type="InterPro" id="IPR035897">
    <property type="entry name" value="Toll_tir_struct_dom_sf"/>
</dbReference>
<dbReference type="Gene3D" id="3.40.50.300">
    <property type="entry name" value="P-loop containing nucleotide triphosphate hydrolases"/>
    <property type="match status" value="1"/>
</dbReference>
<keyword evidence="3" id="KW-0611">Plant defense</keyword>
<dbReference type="GO" id="GO:0043531">
    <property type="term" value="F:ADP binding"/>
    <property type="evidence" value="ECO:0007669"/>
    <property type="project" value="InterPro"/>
</dbReference>
<evidence type="ECO:0000256" key="5">
    <source>
        <dbReference type="SAM" id="MobiDB-lite"/>
    </source>
</evidence>